<keyword evidence="4" id="KW-1185">Reference proteome</keyword>
<proteinExistence type="predicted"/>
<feature type="compositionally biased region" description="Basic and acidic residues" evidence="1">
    <location>
        <begin position="314"/>
        <end position="324"/>
    </location>
</feature>
<feature type="compositionally biased region" description="Low complexity" evidence="1">
    <location>
        <begin position="40"/>
        <end position="60"/>
    </location>
</feature>
<feature type="compositionally biased region" description="Basic and acidic residues" evidence="1">
    <location>
        <begin position="132"/>
        <end position="141"/>
    </location>
</feature>
<feature type="domain" description="25S rRNA (uridine-N(3))-methyltransferase BMT5-like" evidence="2">
    <location>
        <begin position="74"/>
        <end position="124"/>
    </location>
</feature>
<organism evidence="3 4">
    <name type="scientific">Aspergillus chevalieri</name>
    <name type="common">Eurotium chevalieri</name>
    <dbReference type="NCBI Taxonomy" id="182096"/>
    <lineage>
        <taxon>Eukaryota</taxon>
        <taxon>Fungi</taxon>
        <taxon>Dikarya</taxon>
        <taxon>Ascomycota</taxon>
        <taxon>Pezizomycotina</taxon>
        <taxon>Eurotiomycetes</taxon>
        <taxon>Eurotiomycetidae</taxon>
        <taxon>Eurotiales</taxon>
        <taxon>Aspergillaceae</taxon>
        <taxon>Aspergillus</taxon>
        <taxon>Aspergillus subgen. Aspergillus</taxon>
    </lineage>
</organism>
<dbReference type="Proteomes" id="UP000637239">
    <property type="component" value="Chromosome 1"/>
</dbReference>
<feature type="compositionally biased region" description="Acidic residues" evidence="1">
    <location>
        <begin position="289"/>
        <end position="311"/>
    </location>
</feature>
<feature type="compositionally biased region" description="Basic and acidic residues" evidence="1">
    <location>
        <begin position="161"/>
        <end position="170"/>
    </location>
</feature>
<sequence length="433" mass="48418">MPKAKKARIAAAQGDGGDAKRKANDNKKSKMNTFPRLSTNANNNNNTKKNNNNNGNLQKNQRPTVPFGRNDRVLLIGEGDFSFARSLVVQHRCRNVLATCYDSEDELRGKYPQVEETIQEIQNAFLKKDKKRKTDGDENGEHGGQPRTSDEKDDANDEQDDKQKDTEKPQTKSKNNPKVLFSVDARKLGHASAGGGKDVRIGFPRPQQRKRPTWLEARRAAHNAKKKNDTGSKGEGGPWDIICFNFPHVGGLSTDVNRQVRFNQELLVAFFKTCVPLLSRPVYDHDVGDNDDEFEDEDNWGESSDDPDGSDGDGSGKEKSKPRAEPGQILVTLFEGEPYTLWNIKDLARHAGLKVVTSFRFPWASYQGYSHARTLGHIEGKQGGRGGWRGENRDARMYVFELKDDHATSQSKTNAGATKKKRSRNESDSDDSD</sequence>
<accession>A0A7R7ZIM1</accession>
<dbReference type="EMBL" id="AP024416">
    <property type="protein sequence ID" value="BCR83810.1"/>
    <property type="molecule type" value="Genomic_DNA"/>
</dbReference>
<dbReference type="KEGG" id="ache:ACHE_11212S"/>
<dbReference type="Pfam" id="PF10354">
    <property type="entry name" value="BMT5-like"/>
    <property type="match status" value="2"/>
</dbReference>
<dbReference type="AlphaFoldDB" id="A0A7R7ZIM1"/>
<reference evidence="3" key="2">
    <citation type="submission" date="2021-02" db="EMBL/GenBank/DDBJ databases">
        <title>Aspergillus chevalieri M1 genome sequence.</title>
        <authorList>
            <person name="Kadooka C."/>
            <person name="Mori K."/>
            <person name="Futagami T."/>
        </authorList>
    </citation>
    <scope>NUCLEOTIDE SEQUENCE</scope>
    <source>
        <strain evidence="3">M1</strain>
    </source>
</reference>
<feature type="compositionally biased region" description="Basic and acidic residues" evidence="1">
    <location>
        <begin position="17"/>
        <end position="28"/>
    </location>
</feature>
<evidence type="ECO:0000256" key="1">
    <source>
        <dbReference type="SAM" id="MobiDB-lite"/>
    </source>
</evidence>
<dbReference type="GO" id="GO:0005737">
    <property type="term" value="C:cytoplasm"/>
    <property type="evidence" value="ECO:0007669"/>
    <property type="project" value="TreeGrafter"/>
</dbReference>
<dbReference type="GeneID" id="66978169"/>
<evidence type="ECO:0000259" key="2">
    <source>
        <dbReference type="Pfam" id="PF10354"/>
    </source>
</evidence>
<feature type="region of interest" description="Disordered" evidence="1">
    <location>
        <begin position="402"/>
        <end position="433"/>
    </location>
</feature>
<dbReference type="GO" id="GO:0070475">
    <property type="term" value="P:rRNA base methylation"/>
    <property type="evidence" value="ECO:0007669"/>
    <property type="project" value="InterPro"/>
</dbReference>
<dbReference type="PANTHER" id="PTHR11538">
    <property type="entry name" value="PHENYLALANYL-TRNA SYNTHETASE"/>
    <property type="match status" value="1"/>
</dbReference>
<evidence type="ECO:0000313" key="4">
    <source>
        <dbReference type="Proteomes" id="UP000637239"/>
    </source>
</evidence>
<feature type="domain" description="25S rRNA (uridine-N(3))-methyltransferase BMT5-like" evidence="2">
    <location>
        <begin position="170"/>
        <end position="373"/>
    </location>
</feature>
<reference evidence="3" key="1">
    <citation type="submission" date="2021-01" db="EMBL/GenBank/DDBJ databases">
        <authorList>
            <consortium name="Aspergillus chevalieri M1 genome sequencing consortium"/>
            <person name="Kazuki M."/>
            <person name="Futagami T."/>
        </authorList>
    </citation>
    <scope>NUCLEOTIDE SEQUENCE</scope>
    <source>
        <strain evidence="3">M1</strain>
    </source>
</reference>
<dbReference type="PANTHER" id="PTHR11538:SF26">
    <property type="entry name" value="FERREDOXIN-FOLD ANTICODON-BINDING DOMAIN-CONTAINING PROTEIN 1"/>
    <property type="match status" value="1"/>
</dbReference>
<name>A0A7R7ZIM1_ASPCH</name>
<feature type="region of interest" description="Disordered" evidence="1">
    <location>
        <begin position="286"/>
        <end position="324"/>
    </location>
</feature>
<dbReference type="InterPro" id="IPR019446">
    <property type="entry name" value="BMT5-like"/>
</dbReference>
<protein>
    <recommendedName>
        <fullName evidence="2">25S rRNA (uridine-N(3))-methyltransferase BMT5-like domain-containing protein</fullName>
    </recommendedName>
</protein>
<gene>
    <name evidence="3" type="ORF">ACHE_11212S</name>
</gene>
<feature type="region of interest" description="Disordered" evidence="1">
    <location>
        <begin position="1"/>
        <end position="67"/>
    </location>
</feature>
<dbReference type="GO" id="GO:0070042">
    <property type="term" value="F:rRNA (uridine-N3-)-methyltransferase activity"/>
    <property type="evidence" value="ECO:0007669"/>
    <property type="project" value="InterPro"/>
</dbReference>
<feature type="region of interest" description="Disordered" evidence="1">
    <location>
        <begin position="126"/>
        <end position="213"/>
    </location>
</feature>
<feature type="compositionally biased region" description="Acidic residues" evidence="1">
    <location>
        <begin position="151"/>
        <end position="160"/>
    </location>
</feature>
<evidence type="ECO:0000313" key="3">
    <source>
        <dbReference type="EMBL" id="BCR83810.1"/>
    </source>
</evidence>
<dbReference type="RefSeq" id="XP_043132332.1">
    <property type="nucleotide sequence ID" value="XM_043275757.1"/>
</dbReference>